<dbReference type="STRING" id="3818.A0A445EVN0"/>
<feature type="compositionally biased region" description="Basic and acidic residues" evidence="1">
    <location>
        <begin position="94"/>
        <end position="103"/>
    </location>
</feature>
<gene>
    <name evidence="3" type="ORF">Ahy_A01g004291</name>
</gene>
<dbReference type="EMBL" id="SDMP01000001">
    <property type="protein sequence ID" value="RYR79475.1"/>
    <property type="molecule type" value="Genomic_DNA"/>
</dbReference>
<feature type="transmembrane region" description="Helical" evidence="2">
    <location>
        <begin position="323"/>
        <end position="341"/>
    </location>
</feature>
<evidence type="ECO:0000313" key="3">
    <source>
        <dbReference type="EMBL" id="RYR79475.1"/>
    </source>
</evidence>
<keyword evidence="4" id="KW-1185">Reference proteome</keyword>
<accession>A0A445EVN0</accession>
<evidence type="ECO:0000256" key="2">
    <source>
        <dbReference type="SAM" id="Phobius"/>
    </source>
</evidence>
<feature type="transmembrane region" description="Helical" evidence="2">
    <location>
        <begin position="347"/>
        <end position="370"/>
    </location>
</feature>
<organism evidence="3 4">
    <name type="scientific">Arachis hypogaea</name>
    <name type="common">Peanut</name>
    <dbReference type="NCBI Taxonomy" id="3818"/>
    <lineage>
        <taxon>Eukaryota</taxon>
        <taxon>Viridiplantae</taxon>
        <taxon>Streptophyta</taxon>
        <taxon>Embryophyta</taxon>
        <taxon>Tracheophyta</taxon>
        <taxon>Spermatophyta</taxon>
        <taxon>Magnoliopsida</taxon>
        <taxon>eudicotyledons</taxon>
        <taxon>Gunneridae</taxon>
        <taxon>Pentapetalae</taxon>
        <taxon>rosids</taxon>
        <taxon>fabids</taxon>
        <taxon>Fabales</taxon>
        <taxon>Fabaceae</taxon>
        <taxon>Papilionoideae</taxon>
        <taxon>50 kb inversion clade</taxon>
        <taxon>dalbergioids sensu lato</taxon>
        <taxon>Dalbergieae</taxon>
        <taxon>Pterocarpus clade</taxon>
        <taxon>Arachis</taxon>
    </lineage>
</organism>
<keyword evidence="2" id="KW-0472">Membrane</keyword>
<protein>
    <submittedName>
        <fullName evidence="3">Uncharacterized protein</fullName>
    </submittedName>
</protein>
<sequence>MANPYSSSSSSSQFTYSSDPSYFPTPLPPSTTALRPTPSSASLHHRRCPPLLPHIAILLHCHTTTNSSATLSNSSSTITPEALESVRAAIASSDVDHKTDAKRKAVPRRATGQTWEDPSLVDFYAAATFAQALVPWQPKSHAYRDGHLEEVVLRHLGAADGDTVIAKHIRNLWGRGKQDKTRKMREERQYVSATLRTRNSKRTCQMASKVKSPNQNPRSSCNISTALLLPSVLSASSVARPSLVAQRPPSPCPPSVLRGFSVLLAWSSSACRHSPSFPRSPSVSPSKSIYRFINTYEVAFVNNFYVSFAFLGAPSRRYRQPPAAATLLFLIVSVLVAKPHQPPSPPAAAIVLLFAVSVLVVKPASVIVVIDSDRGCRRRHPPRSSSPLRHENGCSIIFKRVLSSVNLYPGASPWNLCSVPRRRKLILF</sequence>
<feature type="transmembrane region" description="Helical" evidence="2">
    <location>
        <begin position="289"/>
        <end position="311"/>
    </location>
</feature>
<proteinExistence type="predicted"/>
<comment type="caution">
    <text evidence="3">The sequence shown here is derived from an EMBL/GenBank/DDBJ whole genome shotgun (WGS) entry which is preliminary data.</text>
</comment>
<dbReference type="AlphaFoldDB" id="A0A445EVN0"/>
<evidence type="ECO:0000313" key="4">
    <source>
        <dbReference type="Proteomes" id="UP000289738"/>
    </source>
</evidence>
<feature type="region of interest" description="Disordered" evidence="1">
    <location>
        <begin position="1"/>
        <end position="22"/>
    </location>
</feature>
<evidence type="ECO:0000256" key="1">
    <source>
        <dbReference type="SAM" id="MobiDB-lite"/>
    </source>
</evidence>
<keyword evidence="2" id="KW-1133">Transmembrane helix</keyword>
<name>A0A445EVN0_ARAHY</name>
<feature type="region of interest" description="Disordered" evidence="1">
    <location>
        <begin position="90"/>
        <end position="112"/>
    </location>
</feature>
<keyword evidence="2" id="KW-0812">Transmembrane</keyword>
<dbReference type="Proteomes" id="UP000289738">
    <property type="component" value="Chromosome A01"/>
</dbReference>
<reference evidence="3 4" key="1">
    <citation type="submission" date="2019-01" db="EMBL/GenBank/DDBJ databases">
        <title>Sequencing of cultivated peanut Arachis hypogaea provides insights into genome evolution and oil improvement.</title>
        <authorList>
            <person name="Chen X."/>
        </authorList>
    </citation>
    <scope>NUCLEOTIDE SEQUENCE [LARGE SCALE GENOMIC DNA]</scope>
    <source>
        <strain evidence="4">cv. Fuhuasheng</strain>
        <tissue evidence="3">Leaves</tissue>
    </source>
</reference>